<evidence type="ECO:0000256" key="1">
    <source>
        <dbReference type="ARBA" id="ARBA00000085"/>
    </source>
</evidence>
<comment type="catalytic activity">
    <reaction evidence="1">
        <text>ATP + protein L-histidine = ADP + protein N-phospho-L-histidine.</text>
        <dbReference type="EC" id="2.7.13.3"/>
    </reaction>
</comment>
<evidence type="ECO:0000256" key="3">
    <source>
        <dbReference type="ARBA" id="ARBA00022553"/>
    </source>
</evidence>
<dbReference type="Gene3D" id="1.10.287.130">
    <property type="match status" value="1"/>
</dbReference>
<keyword evidence="4" id="KW-0808">Transferase</keyword>
<dbReference type="SUPFAM" id="SSF47384">
    <property type="entry name" value="Homodimeric domain of signal transducing histidine kinase"/>
    <property type="match status" value="1"/>
</dbReference>
<dbReference type="Gene3D" id="3.30.565.10">
    <property type="entry name" value="Histidine kinase-like ATPase, C-terminal domain"/>
    <property type="match status" value="1"/>
</dbReference>
<dbReference type="InterPro" id="IPR005467">
    <property type="entry name" value="His_kinase_dom"/>
</dbReference>
<keyword evidence="3" id="KW-0597">Phosphoprotein</keyword>
<dbReference type="Pfam" id="PF02518">
    <property type="entry name" value="HATPase_c"/>
    <property type="match status" value="1"/>
</dbReference>
<dbReference type="RefSeq" id="WP_068836091.1">
    <property type="nucleotide sequence ID" value="NZ_JBHSMX010000059.1"/>
</dbReference>
<keyword evidence="9" id="KW-1133">Transmembrane helix</keyword>
<dbReference type="GO" id="GO:0016301">
    <property type="term" value="F:kinase activity"/>
    <property type="evidence" value="ECO:0007669"/>
    <property type="project" value="UniProtKB-KW"/>
</dbReference>
<dbReference type="InterPro" id="IPR003661">
    <property type="entry name" value="HisK_dim/P_dom"/>
</dbReference>
<dbReference type="Proteomes" id="UP001596084">
    <property type="component" value="Unassembled WGS sequence"/>
</dbReference>
<keyword evidence="6 11" id="KW-0418">Kinase</keyword>
<dbReference type="InterPro" id="IPR004358">
    <property type="entry name" value="Sig_transdc_His_kin-like_C"/>
</dbReference>
<dbReference type="EMBL" id="JBHSMX010000059">
    <property type="protein sequence ID" value="MFC5522880.1"/>
    <property type="molecule type" value="Genomic_DNA"/>
</dbReference>
<name>A0ABW0QF01_9BURK</name>
<dbReference type="PANTHER" id="PTHR43065:SF46">
    <property type="entry name" value="C4-DICARBOXYLATE TRANSPORT SENSOR PROTEIN DCTB"/>
    <property type="match status" value="1"/>
</dbReference>
<dbReference type="InterPro" id="IPR036890">
    <property type="entry name" value="HATPase_C_sf"/>
</dbReference>
<dbReference type="Pfam" id="PF00512">
    <property type="entry name" value="HisKA"/>
    <property type="match status" value="1"/>
</dbReference>
<reference evidence="12" key="1">
    <citation type="journal article" date="2019" name="Int. J. Syst. Evol. Microbiol.">
        <title>The Global Catalogue of Microorganisms (GCM) 10K type strain sequencing project: providing services to taxonomists for standard genome sequencing and annotation.</title>
        <authorList>
            <consortium name="The Broad Institute Genomics Platform"/>
            <consortium name="The Broad Institute Genome Sequencing Center for Infectious Disease"/>
            <person name="Wu L."/>
            <person name="Ma J."/>
        </authorList>
    </citation>
    <scope>NUCLEOTIDE SEQUENCE [LARGE SCALE GENOMIC DNA]</scope>
    <source>
        <strain evidence="12">CGMCC 4.7277</strain>
    </source>
</reference>
<dbReference type="EC" id="2.7.13.3" evidence="2"/>
<dbReference type="PROSITE" id="PS50109">
    <property type="entry name" value="HIS_KIN"/>
    <property type="match status" value="1"/>
</dbReference>
<evidence type="ECO:0000256" key="2">
    <source>
        <dbReference type="ARBA" id="ARBA00012438"/>
    </source>
</evidence>
<keyword evidence="9" id="KW-0812">Transmembrane</keyword>
<sequence>MPALPHRRLTWALLWCAITALGGVVLARLELAQLQAAFETDARIAHRLLSQRVVQHDAVMATLALLQPAADATEVSPPEQRLPAVYPQIINVQRRDREAGWPDERLRVAETLSRALRRPVLAGADLARGRYQLVLAAEPSSYALQLDLRAVVPWSEWPMAPDSSPVRVTLEHEGQRFLLQPGRIHEGGWRFEFHKHLAAESQPFEVVALRQVGWGELPWGWMLGWAALVAALLGAWRALLRQRAERQRAEELLRLGQVARLNTLGELAAGMAHELNQPLTAVLANTQAASRLLNDEPPELASARSAMTQAVEQARRASEVVGRLRRAVERPDRAAQPQAVVLQDAVRNALYLLEPEFKRREVTPQLELPPTPTTVLAEPVALEQIIHNLLMNALQSLEQVPARERQLTVTLGAEGSLGVISVTDSGPGIGADVLPRIFEPFFTTREAGLGLGLSLCETLASGMGGSLVAAHHAPRGAVFRLSLPMAAKS</sequence>
<dbReference type="CDD" id="cd00082">
    <property type="entry name" value="HisKA"/>
    <property type="match status" value="1"/>
</dbReference>
<keyword evidence="5" id="KW-0547">Nucleotide-binding</keyword>
<dbReference type="InterPro" id="IPR036097">
    <property type="entry name" value="HisK_dim/P_sf"/>
</dbReference>
<feature type="transmembrane region" description="Helical" evidence="9">
    <location>
        <begin position="219"/>
        <end position="240"/>
    </location>
</feature>
<dbReference type="SMART" id="SM00387">
    <property type="entry name" value="HATPase_c"/>
    <property type="match status" value="1"/>
</dbReference>
<gene>
    <name evidence="11" type="ORF">ACFPP7_18485</name>
</gene>
<accession>A0ABW0QF01</accession>
<evidence type="ECO:0000256" key="7">
    <source>
        <dbReference type="ARBA" id="ARBA00022840"/>
    </source>
</evidence>
<evidence type="ECO:0000313" key="11">
    <source>
        <dbReference type="EMBL" id="MFC5522880.1"/>
    </source>
</evidence>
<keyword evidence="7" id="KW-0067">ATP-binding</keyword>
<organism evidence="11 12">
    <name type="scientific">Polaromonas jejuensis</name>
    <dbReference type="NCBI Taxonomy" id="457502"/>
    <lineage>
        <taxon>Bacteria</taxon>
        <taxon>Pseudomonadati</taxon>
        <taxon>Pseudomonadota</taxon>
        <taxon>Betaproteobacteria</taxon>
        <taxon>Burkholderiales</taxon>
        <taxon>Comamonadaceae</taxon>
        <taxon>Polaromonas</taxon>
    </lineage>
</organism>
<dbReference type="InterPro" id="IPR003594">
    <property type="entry name" value="HATPase_dom"/>
</dbReference>
<evidence type="ECO:0000259" key="10">
    <source>
        <dbReference type="PROSITE" id="PS50109"/>
    </source>
</evidence>
<evidence type="ECO:0000256" key="9">
    <source>
        <dbReference type="SAM" id="Phobius"/>
    </source>
</evidence>
<comment type="caution">
    <text evidence="11">The sequence shown here is derived from an EMBL/GenBank/DDBJ whole genome shotgun (WGS) entry which is preliminary data.</text>
</comment>
<evidence type="ECO:0000256" key="4">
    <source>
        <dbReference type="ARBA" id="ARBA00022679"/>
    </source>
</evidence>
<feature type="domain" description="Histidine kinase" evidence="10">
    <location>
        <begin position="270"/>
        <end position="487"/>
    </location>
</feature>
<evidence type="ECO:0000256" key="6">
    <source>
        <dbReference type="ARBA" id="ARBA00022777"/>
    </source>
</evidence>
<proteinExistence type="predicted"/>
<keyword evidence="9" id="KW-0472">Membrane</keyword>
<dbReference type="PRINTS" id="PR00344">
    <property type="entry name" value="BCTRLSENSOR"/>
</dbReference>
<keyword evidence="8" id="KW-0902">Two-component regulatory system</keyword>
<dbReference type="PANTHER" id="PTHR43065">
    <property type="entry name" value="SENSOR HISTIDINE KINASE"/>
    <property type="match status" value="1"/>
</dbReference>
<dbReference type="SMART" id="SM00388">
    <property type="entry name" value="HisKA"/>
    <property type="match status" value="1"/>
</dbReference>
<evidence type="ECO:0000256" key="5">
    <source>
        <dbReference type="ARBA" id="ARBA00022741"/>
    </source>
</evidence>
<protein>
    <recommendedName>
        <fullName evidence="2">histidine kinase</fullName>
        <ecNumber evidence="2">2.7.13.3</ecNumber>
    </recommendedName>
</protein>
<keyword evidence="12" id="KW-1185">Reference proteome</keyword>
<dbReference type="SUPFAM" id="SSF55874">
    <property type="entry name" value="ATPase domain of HSP90 chaperone/DNA topoisomerase II/histidine kinase"/>
    <property type="match status" value="1"/>
</dbReference>
<evidence type="ECO:0000256" key="8">
    <source>
        <dbReference type="ARBA" id="ARBA00023012"/>
    </source>
</evidence>
<evidence type="ECO:0000313" key="12">
    <source>
        <dbReference type="Proteomes" id="UP001596084"/>
    </source>
</evidence>